<dbReference type="InterPro" id="IPR007055">
    <property type="entry name" value="BON_dom"/>
</dbReference>
<dbReference type="InterPro" id="IPR001775">
    <property type="entry name" value="GspD/PilQ"/>
</dbReference>
<feature type="signal peptide" evidence="2">
    <location>
        <begin position="1"/>
        <end position="25"/>
    </location>
</feature>
<sequence length="522" mass="54066">MSRTLRLVAVLSAALLQAAAPVAWSQTMPTDVQSFGLAGGPGSGTTMRIDLAGGGASQSLSLPKGKSAIIELPVDARDVLVTNPTVADAVLRTERRIYVLGLKEGQTDAVFFDAAGRRILSLNIRVDTDVGALADTIQRVIPGSRIKIEPINDSVILTGLVLNAADSANAQAIATQFVDKPEKVINLLQIAAKDQVMLKVRVIEVQRSVIKQLGFDASSLVGKIGDDQISFAQSATFGVNGALLGGLTASAMRDTTTQAVLPGTGGCDTPTNTPSTGNPADCVATGRAGSGGLAKYLTALKAFERVGLVRTLAETTLTSTSGEAARMLAGGEFPVPTGQDTTGKVTIEFKPYGVGLGFTPIVLSGGRISMKVSVEVSELTNTGSFTLATGTGSSLTIPGLNVRRAENTVELPSGGAMMIAGLLQERTAQNLDSVPGLMTAPVVGALLRSRDFLSGQTELVIIATPYIVDPSRPQDLQTPADGLLIANDFETVLLGKLNKTVKAPPGANADRTYQGPVGYVIE</sequence>
<protein>
    <submittedName>
        <fullName evidence="4">Pilus assembly protein CpaC</fullName>
    </submittedName>
</protein>
<evidence type="ECO:0000256" key="1">
    <source>
        <dbReference type="RuleBase" id="RU004003"/>
    </source>
</evidence>
<accession>A0ABU0IYK8</accession>
<evidence type="ECO:0000259" key="3">
    <source>
        <dbReference type="PROSITE" id="PS50914"/>
    </source>
</evidence>
<dbReference type="EMBL" id="JAUSVS010000011">
    <property type="protein sequence ID" value="MDQ0466440.1"/>
    <property type="molecule type" value="Genomic_DNA"/>
</dbReference>
<keyword evidence="2" id="KW-0732">Signal</keyword>
<proteinExistence type="inferred from homology"/>
<dbReference type="PANTHER" id="PTHR30332:SF17">
    <property type="entry name" value="TYPE IV PILIATION SYSTEM PROTEIN DR_0774-RELATED"/>
    <property type="match status" value="1"/>
</dbReference>
<dbReference type="Proteomes" id="UP001228905">
    <property type="component" value="Unassembled WGS sequence"/>
</dbReference>
<dbReference type="Pfam" id="PF04972">
    <property type="entry name" value="BON"/>
    <property type="match status" value="1"/>
</dbReference>
<dbReference type="InterPro" id="IPR032789">
    <property type="entry name" value="T2SS-T3SS_pil_N"/>
</dbReference>
<name>A0ABU0IYK8_9CAUL</name>
<feature type="domain" description="BON" evidence="3">
    <location>
        <begin position="122"/>
        <end position="192"/>
    </location>
</feature>
<evidence type="ECO:0000313" key="4">
    <source>
        <dbReference type="EMBL" id="MDQ0466440.1"/>
    </source>
</evidence>
<dbReference type="PROSITE" id="PS50914">
    <property type="entry name" value="BON"/>
    <property type="match status" value="1"/>
</dbReference>
<reference evidence="4 5" key="1">
    <citation type="submission" date="2023-07" db="EMBL/GenBank/DDBJ databases">
        <title>Genomic Encyclopedia of Type Strains, Phase IV (KMG-IV): sequencing the most valuable type-strain genomes for metagenomic binning, comparative biology and taxonomic classification.</title>
        <authorList>
            <person name="Goeker M."/>
        </authorList>
    </citation>
    <scope>NUCLEOTIDE SEQUENCE [LARGE SCALE GENOMIC DNA]</scope>
    <source>
        <strain evidence="4 5">DSM 18695</strain>
    </source>
</reference>
<feature type="chain" id="PRO_5045527853" evidence="2">
    <location>
        <begin position="26"/>
        <end position="522"/>
    </location>
</feature>
<comment type="caution">
    <text evidence="4">The sequence shown here is derived from an EMBL/GenBank/DDBJ whole genome shotgun (WGS) entry which is preliminary data.</text>
</comment>
<dbReference type="RefSeq" id="WP_307352540.1">
    <property type="nucleotide sequence ID" value="NZ_JAUSVS010000011.1"/>
</dbReference>
<keyword evidence="5" id="KW-1185">Reference proteome</keyword>
<dbReference type="Pfam" id="PF00263">
    <property type="entry name" value="Secretin"/>
    <property type="match status" value="1"/>
</dbReference>
<organism evidence="4 5">
    <name type="scientific">Caulobacter ginsengisoli</name>
    <dbReference type="NCBI Taxonomy" id="400775"/>
    <lineage>
        <taxon>Bacteria</taxon>
        <taxon>Pseudomonadati</taxon>
        <taxon>Pseudomonadota</taxon>
        <taxon>Alphaproteobacteria</taxon>
        <taxon>Caulobacterales</taxon>
        <taxon>Caulobacteraceae</taxon>
        <taxon>Caulobacter</taxon>
    </lineage>
</organism>
<evidence type="ECO:0000256" key="2">
    <source>
        <dbReference type="SAM" id="SignalP"/>
    </source>
</evidence>
<dbReference type="InterPro" id="IPR004846">
    <property type="entry name" value="T2SS/T3SS_dom"/>
</dbReference>
<evidence type="ECO:0000313" key="5">
    <source>
        <dbReference type="Proteomes" id="UP001228905"/>
    </source>
</evidence>
<dbReference type="Pfam" id="PF13629">
    <property type="entry name" value="T2SS-T3SS_pil_N"/>
    <property type="match status" value="1"/>
</dbReference>
<dbReference type="InterPro" id="IPR050810">
    <property type="entry name" value="Bact_Secretion_Sys_Channel"/>
</dbReference>
<dbReference type="PANTHER" id="PTHR30332">
    <property type="entry name" value="PROBABLE GENERAL SECRETION PATHWAY PROTEIN D"/>
    <property type="match status" value="1"/>
</dbReference>
<comment type="similarity">
    <text evidence="1">Belongs to the bacterial secretin family.</text>
</comment>
<gene>
    <name evidence="4" type="ORF">QO010_004233</name>
</gene>
<dbReference type="PRINTS" id="PR00811">
    <property type="entry name" value="BCTERIALGSPD"/>
</dbReference>